<dbReference type="Pfam" id="PF00505">
    <property type="entry name" value="HMG_box"/>
    <property type="match status" value="1"/>
</dbReference>
<keyword evidence="8" id="KW-1185">Reference proteome</keyword>
<gene>
    <name evidence="7" type="ORF">O0I10_005626</name>
</gene>
<dbReference type="PANTHER" id="PTHR46040:SF3">
    <property type="entry name" value="HIGH MOBILITY GROUP PROTEIN 2"/>
    <property type="match status" value="1"/>
</dbReference>
<dbReference type="PANTHER" id="PTHR46040">
    <property type="entry name" value="HIGH MOBILITY GROUP PROTEIN 2"/>
    <property type="match status" value="1"/>
</dbReference>
<dbReference type="Gene3D" id="1.10.30.10">
    <property type="entry name" value="High mobility group box domain"/>
    <property type="match status" value="1"/>
</dbReference>
<dbReference type="EMBL" id="JARTCD010000023">
    <property type="protein sequence ID" value="KAJ8658586.1"/>
    <property type="molecule type" value="Genomic_DNA"/>
</dbReference>
<dbReference type="InterPro" id="IPR001660">
    <property type="entry name" value="SAM"/>
</dbReference>
<dbReference type="Gene3D" id="1.10.150.50">
    <property type="entry name" value="Transcription Factor, Ets-1"/>
    <property type="match status" value="1"/>
</dbReference>
<dbReference type="GO" id="GO:0010468">
    <property type="term" value="P:regulation of gene expression"/>
    <property type="evidence" value="ECO:0007669"/>
    <property type="project" value="TreeGrafter"/>
</dbReference>
<dbReference type="PROSITE" id="PS50118">
    <property type="entry name" value="HMG_BOX_2"/>
    <property type="match status" value="1"/>
</dbReference>
<dbReference type="Pfam" id="PF00536">
    <property type="entry name" value="SAM_1"/>
    <property type="match status" value="1"/>
</dbReference>
<reference evidence="7 8" key="1">
    <citation type="submission" date="2023-03" db="EMBL/GenBank/DDBJ databases">
        <title>Genome sequence of Lichtheimia ornata CBS 291.66.</title>
        <authorList>
            <person name="Mohabir J.T."/>
            <person name="Shea T.P."/>
            <person name="Kurbessoian T."/>
            <person name="Berby B."/>
            <person name="Fontaine J."/>
            <person name="Livny J."/>
            <person name="Gnirke A."/>
            <person name="Stajich J.E."/>
            <person name="Cuomo C.A."/>
        </authorList>
    </citation>
    <scope>NUCLEOTIDE SEQUENCE [LARGE SCALE GENOMIC DNA]</scope>
    <source>
        <strain evidence="7">CBS 291.66</strain>
    </source>
</reference>
<feature type="region of interest" description="Disordered" evidence="5">
    <location>
        <begin position="99"/>
        <end position="155"/>
    </location>
</feature>
<dbReference type="AlphaFoldDB" id="A0AAD7V6L2"/>
<proteinExistence type="predicted"/>
<evidence type="ECO:0000313" key="8">
    <source>
        <dbReference type="Proteomes" id="UP001234581"/>
    </source>
</evidence>
<evidence type="ECO:0000259" key="6">
    <source>
        <dbReference type="PROSITE" id="PS50118"/>
    </source>
</evidence>
<dbReference type="Proteomes" id="UP001234581">
    <property type="component" value="Unassembled WGS sequence"/>
</dbReference>
<dbReference type="InterPro" id="IPR013761">
    <property type="entry name" value="SAM/pointed_sf"/>
</dbReference>
<evidence type="ECO:0000256" key="2">
    <source>
        <dbReference type="ARBA" id="ARBA00023242"/>
    </source>
</evidence>
<dbReference type="CDD" id="cd09487">
    <property type="entry name" value="SAM_superfamily"/>
    <property type="match status" value="1"/>
</dbReference>
<dbReference type="GO" id="GO:0003677">
    <property type="term" value="F:DNA binding"/>
    <property type="evidence" value="ECO:0007669"/>
    <property type="project" value="UniProtKB-UniRule"/>
</dbReference>
<feature type="compositionally biased region" description="Polar residues" evidence="5">
    <location>
        <begin position="1"/>
        <end position="10"/>
    </location>
</feature>
<dbReference type="SUPFAM" id="SSF47095">
    <property type="entry name" value="HMG-box"/>
    <property type="match status" value="1"/>
</dbReference>
<dbReference type="SMART" id="SM00454">
    <property type="entry name" value="SAM"/>
    <property type="match status" value="1"/>
</dbReference>
<feature type="domain" description="HMG box" evidence="6">
    <location>
        <begin position="178"/>
        <end position="244"/>
    </location>
</feature>
<feature type="region of interest" description="Disordered" evidence="5">
    <location>
        <begin position="265"/>
        <end position="312"/>
    </location>
</feature>
<feature type="coiled-coil region" evidence="4">
    <location>
        <begin position="222"/>
        <end position="249"/>
    </location>
</feature>
<dbReference type="InterPro" id="IPR051965">
    <property type="entry name" value="ChromReg_NeuronalGeneExpr"/>
</dbReference>
<dbReference type="GO" id="GO:0005634">
    <property type="term" value="C:nucleus"/>
    <property type="evidence" value="ECO:0007669"/>
    <property type="project" value="UniProtKB-UniRule"/>
</dbReference>
<evidence type="ECO:0000256" key="1">
    <source>
        <dbReference type="ARBA" id="ARBA00023125"/>
    </source>
</evidence>
<feature type="region of interest" description="Disordered" evidence="5">
    <location>
        <begin position="1"/>
        <end position="23"/>
    </location>
</feature>
<protein>
    <recommendedName>
        <fullName evidence="6">HMG box domain-containing protein</fullName>
    </recommendedName>
</protein>
<sequence length="335" mass="37888">MQPIISTSSAVLDGQGNDNDDTQGHRQVGAFLAKCDLQQYYSTFIDEGFDQLEALFEVTELDLEQMGVKRGHRRLLQRAISNARNAPLISSFAINTVIPDKSHDIPDDDDHHDDDHHHPRPSQQQPVIMSHHASISSVSGAQSSSMSSAEDDTITSENVTRCWKRKYERHPTPDKNAPIKPPSAYVMFCNYLRAELKNENLSFPAFAKIAGVRWKSLDTPEKQVYERQAQQAKDEYKAALAQYKNTQEYRQYEQYLNDFREKHETAARSVGKPHKRSRRKRRRSDSPSSTVAPPAPAPPPTPPARTGYPYWLLNDPYPTCNVPSSSSSSFNDSTK</sequence>
<dbReference type="InterPro" id="IPR009071">
    <property type="entry name" value="HMG_box_dom"/>
</dbReference>
<dbReference type="CDD" id="cd00084">
    <property type="entry name" value="HMG-box_SF"/>
    <property type="match status" value="1"/>
</dbReference>
<dbReference type="InterPro" id="IPR036910">
    <property type="entry name" value="HMG_box_dom_sf"/>
</dbReference>
<dbReference type="SMART" id="SM00398">
    <property type="entry name" value="HMG"/>
    <property type="match status" value="1"/>
</dbReference>
<evidence type="ECO:0000256" key="5">
    <source>
        <dbReference type="SAM" id="MobiDB-lite"/>
    </source>
</evidence>
<feature type="compositionally biased region" description="Pro residues" evidence="5">
    <location>
        <begin position="293"/>
        <end position="303"/>
    </location>
</feature>
<organism evidence="7 8">
    <name type="scientific">Lichtheimia ornata</name>
    <dbReference type="NCBI Taxonomy" id="688661"/>
    <lineage>
        <taxon>Eukaryota</taxon>
        <taxon>Fungi</taxon>
        <taxon>Fungi incertae sedis</taxon>
        <taxon>Mucoromycota</taxon>
        <taxon>Mucoromycotina</taxon>
        <taxon>Mucoromycetes</taxon>
        <taxon>Mucorales</taxon>
        <taxon>Lichtheimiaceae</taxon>
        <taxon>Lichtheimia</taxon>
    </lineage>
</organism>
<keyword evidence="4" id="KW-0175">Coiled coil</keyword>
<comment type="caution">
    <text evidence="7">The sequence shown here is derived from an EMBL/GenBank/DDBJ whole genome shotgun (WGS) entry which is preliminary data.</text>
</comment>
<keyword evidence="1 3" id="KW-0238">DNA-binding</keyword>
<evidence type="ECO:0000256" key="3">
    <source>
        <dbReference type="PROSITE-ProRule" id="PRU00267"/>
    </source>
</evidence>
<feature type="DNA-binding region" description="HMG box" evidence="3">
    <location>
        <begin position="178"/>
        <end position="244"/>
    </location>
</feature>
<accession>A0AAD7V6L2</accession>
<evidence type="ECO:0000256" key="4">
    <source>
        <dbReference type="SAM" id="Coils"/>
    </source>
</evidence>
<dbReference type="SUPFAM" id="SSF47769">
    <property type="entry name" value="SAM/Pointed domain"/>
    <property type="match status" value="1"/>
</dbReference>
<name>A0AAD7V6L2_9FUNG</name>
<feature type="compositionally biased region" description="Low complexity" evidence="5">
    <location>
        <begin position="133"/>
        <end position="148"/>
    </location>
</feature>
<dbReference type="GeneID" id="83213038"/>
<dbReference type="RefSeq" id="XP_058343499.1">
    <property type="nucleotide sequence ID" value="XM_058485664.1"/>
</dbReference>
<feature type="compositionally biased region" description="Basic residues" evidence="5">
    <location>
        <begin position="271"/>
        <end position="283"/>
    </location>
</feature>
<evidence type="ECO:0000313" key="7">
    <source>
        <dbReference type="EMBL" id="KAJ8658586.1"/>
    </source>
</evidence>
<keyword evidence="2 3" id="KW-0539">Nucleus</keyword>